<protein>
    <recommendedName>
        <fullName evidence="2">POU-specific domain-containing protein</fullName>
    </recommendedName>
</protein>
<sequence>MKKLFTLLALGFLMMSCGSVKQVAPSKYNPKFGYTPEQRNQISENSLTVAIIDPVFSDGDNNNLVEPYASFVRNMADDFEETLNANGFKIKGPYKTRDEMVYGDKLNSDFAIEIEVEILTEQGSFGKRTPNFSTQMLCKTCYKLGGTFYHKGRIILTATDPIDGEKFWKKTVDLDRKPVNANGNLTFDGSKGKVSDKVILSDTGIYNPVAKVLESYYADAMSNLSRHIDPREMEQIAKQIKAKRKRVGQ</sequence>
<feature type="signal peptide" evidence="1">
    <location>
        <begin position="1"/>
        <end position="21"/>
    </location>
</feature>
<gene>
    <name evidence="3" type="ORF">SAMN04487906_1884</name>
</gene>
<dbReference type="PROSITE" id="PS51179">
    <property type="entry name" value="POU_3"/>
    <property type="match status" value="1"/>
</dbReference>
<dbReference type="AlphaFoldDB" id="A0A1I6T6L0"/>
<dbReference type="EMBL" id="FPAG01000005">
    <property type="protein sequence ID" value="SFS84832.1"/>
    <property type="molecule type" value="Genomic_DNA"/>
</dbReference>
<proteinExistence type="predicted"/>
<evidence type="ECO:0000256" key="1">
    <source>
        <dbReference type="SAM" id="SignalP"/>
    </source>
</evidence>
<accession>A0A1I6T6L0</accession>
<dbReference type="RefSeq" id="WP_139226678.1">
    <property type="nucleotide sequence ID" value="NZ_FPAG01000005.1"/>
</dbReference>
<dbReference type="GO" id="GO:0003700">
    <property type="term" value="F:DNA-binding transcription factor activity"/>
    <property type="evidence" value="ECO:0007669"/>
    <property type="project" value="InterPro"/>
</dbReference>
<keyword evidence="1" id="KW-0732">Signal</keyword>
<dbReference type="SUPFAM" id="SSF159594">
    <property type="entry name" value="XCC0632-like"/>
    <property type="match status" value="1"/>
</dbReference>
<dbReference type="OrthoDB" id="1442443at2"/>
<dbReference type="Gene3D" id="3.30.160.180">
    <property type="entry name" value="Putative neuraminyllactose-binding hemagglutinin homolog like domain"/>
    <property type="match status" value="1"/>
</dbReference>
<feature type="chain" id="PRO_5010242486" description="POU-specific domain-containing protein" evidence="1">
    <location>
        <begin position="22"/>
        <end position="249"/>
    </location>
</feature>
<dbReference type="PROSITE" id="PS51257">
    <property type="entry name" value="PROKAR_LIPOPROTEIN"/>
    <property type="match status" value="1"/>
</dbReference>
<evidence type="ECO:0000313" key="3">
    <source>
        <dbReference type="EMBL" id="SFS84832.1"/>
    </source>
</evidence>
<name>A0A1I6T6L0_9FLAO</name>
<dbReference type="Proteomes" id="UP000183209">
    <property type="component" value="Unassembled WGS sequence"/>
</dbReference>
<reference evidence="3 4" key="1">
    <citation type="submission" date="2016-10" db="EMBL/GenBank/DDBJ databases">
        <authorList>
            <person name="de Groot N.N."/>
        </authorList>
    </citation>
    <scope>NUCLEOTIDE SEQUENCE [LARGE SCALE GENOMIC DNA]</scope>
    <source>
        <strain evidence="3 4">CGMCC 1.6114</strain>
    </source>
</reference>
<dbReference type="InterPro" id="IPR000327">
    <property type="entry name" value="POU_dom"/>
</dbReference>
<feature type="domain" description="POU-specific" evidence="2">
    <location>
        <begin position="225"/>
        <end position="249"/>
    </location>
</feature>
<evidence type="ECO:0000259" key="2">
    <source>
        <dbReference type="PROSITE" id="PS51179"/>
    </source>
</evidence>
<dbReference type="InterPro" id="IPR038531">
    <property type="entry name" value="NeuraminylLac-bd_hemagglutn_sf"/>
</dbReference>
<organism evidence="3 4">
    <name type="scientific">Zhouia amylolytica</name>
    <dbReference type="NCBI Taxonomy" id="376730"/>
    <lineage>
        <taxon>Bacteria</taxon>
        <taxon>Pseudomonadati</taxon>
        <taxon>Bacteroidota</taxon>
        <taxon>Flavobacteriia</taxon>
        <taxon>Flavobacteriales</taxon>
        <taxon>Flavobacteriaceae</taxon>
        <taxon>Zhouia</taxon>
    </lineage>
</organism>
<evidence type="ECO:0000313" key="4">
    <source>
        <dbReference type="Proteomes" id="UP000183209"/>
    </source>
</evidence>